<reference evidence="1 2" key="1">
    <citation type="submission" date="2019-07" db="EMBL/GenBank/DDBJ databases">
        <title>Whole genome shotgun sequence of Rhizobium naphthalenivorans NBRC 107585.</title>
        <authorList>
            <person name="Hosoyama A."/>
            <person name="Uohara A."/>
            <person name="Ohji S."/>
            <person name="Ichikawa N."/>
        </authorList>
    </citation>
    <scope>NUCLEOTIDE SEQUENCE [LARGE SCALE GENOMIC DNA]</scope>
    <source>
        <strain evidence="1 2">NBRC 107585</strain>
    </source>
</reference>
<name>A0A512HLM2_9HYPH</name>
<organism evidence="1 2">
    <name type="scientific">Ciceribacter naphthalenivorans</name>
    <dbReference type="NCBI Taxonomy" id="1118451"/>
    <lineage>
        <taxon>Bacteria</taxon>
        <taxon>Pseudomonadati</taxon>
        <taxon>Pseudomonadota</taxon>
        <taxon>Alphaproteobacteria</taxon>
        <taxon>Hyphomicrobiales</taxon>
        <taxon>Rhizobiaceae</taxon>
        <taxon>Ciceribacter</taxon>
    </lineage>
</organism>
<proteinExistence type="predicted"/>
<gene>
    <name evidence="1" type="ORF">RNA01_32320</name>
</gene>
<dbReference type="Proteomes" id="UP000321717">
    <property type="component" value="Unassembled WGS sequence"/>
</dbReference>
<evidence type="ECO:0000313" key="2">
    <source>
        <dbReference type="Proteomes" id="UP000321717"/>
    </source>
</evidence>
<accession>A0A512HLM2</accession>
<sequence>MIGISNDIQYVSPSGRSGRGNMAADDGFSQALLSYGGGSTFSLEDENTVSYDTSIDKEERTSAKDLLAEFSKWAHMDVAEMIRAKYLEDNGLTEESLAAMDPEARKAIEEEIAERIKSLLGIDKGATSADTAEPNQAGAEA</sequence>
<keyword evidence="2" id="KW-1185">Reference proteome</keyword>
<dbReference type="AlphaFoldDB" id="A0A512HLM2"/>
<evidence type="ECO:0000313" key="1">
    <source>
        <dbReference type="EMBL" id="GEO86300.1"/>
    </source>
</evidence>
<comment type="caution">
    <text evidence="1">The sequence shown here is derived from an EMBL/GenBank/DDBJ whole genome shotgun (WGS) entry which is preliminary data.</text>
</comment>
<protein>
    <submittedName>
        <fullName evidence="1">Uncharacterized protein</fullName>
    </submittedName>
</protein>
<dbReference type="EMBL" id="BJZP01000018">
    <property type="protein sequence ID" value="GEO86300.1"/>
    <property type="molecule type" value="Genomic_DNA"/>
</dbReference>